<reference evidence="2 3" key="1">
    <citation type="submission" date="2016-07" db="EMBL/GenBank/DDBJ databases">
        <title>Pervasive Adenine N6-methylation of Active Genes in Fungi.</title>
        <authorList>
            <consortium name="DOE Joint Genome Institute"/>
            <person name="Mondo S.J."/>
            <person name="Dannebaum R.O."/>
            <person name="Kuo R.C."/>
            <person name="Labutti K."/>
            <person name="Haridas S."/>
            <person name="Kuo A."/>
            <person name="Salamov A."/>
            <person name="Ahrendt S.R."/>
            <person name="Lipzen A."/>
            <person name="Sullivan W."/>
            <person name="Andreopoulos W.B."/>
            <person name="Clum A."/>
            <person name="Lindquist E."/>
            <person name="Daum C."/>
            <person name="Ramamoorthy G.K."/>
            <person name="Gryganskyi A."/>
            <person name="Culley D."/>
            <person name="Magnuson J.K."/>
            <person name="James T.Y."/>
            <person name="O'Malley M.A."/>
            <person name="Stajich J.E."/>
            <person name="Spatafora J.W."/>
            <person name="Visel A."/>
            <person name="Grigoriev I.V."/>
        </authorList>
    </citation>
    <scope>NUCLEOTIDE SEQUENCE [LARGE SCALE GENOMIC DNA]</scope>
    <source>
        <strain evidence="2 3">CBS 115471</strain>
    </source>
</reference>
<dbReference type="EMBL" id="MCFA01000014">
    <property type="protein sequence ID" value="ORY17118.1"/>
    <property type="molecule type" value="Genomic_DNA"/>
</dbReference>
<evidence type="ECO:0000313" key="2">
    <source>
        <dbReference type="EMBL" id="ORY17118.1"/>
    </source>
</evidence>
<comment type="caution">
    <text evidence="2">The sequence shown here is derived from an EMBL/GenBank/DDBJ whole genome shotgun (WGS) entry which is preliminary data.</text>
</comment>
<dbReference type="Pfam" id="PF12937">
    <property type="entry name" value="F-box-like"/>
    <property type="match status" value="1"/>
</dbReference>
<protein>
    <recommendedName>
        <fullName evidence="1">F-box domain-containing protein</fullName>
    </recommendedName>
</protein>
<gene>
    <name evidence="2" type="ORF">BCR34DRAFT_556059</name>
</gene>
<keyword evidence="3" id="KW-1185">Reference proteome</keyword>
<dbReference type="OrthoDB" id="5296720at2759"/>
<evidence type="ECO:0000313" key="3">
    <source>
        <dbReference type="Proteomes" id="UP000193144"/>
    </source>
</evidence>
<dbReference type="STRING" id="1231657.A0A1Y2A3P3"/>
<proteinExistence type="predicted"/>
<dbReference type="AlphaFoldDB" id="A0A1Y2A3P3"/>
<evidence type="ECO:0000259" key="1">
    <source>
        <dbReference type="Pfam" id="PF12937"/>
    </source>
</evidence>
<organism evidence="2 3">
    <name type="scientific">Clohesyomyces aquaticus</name>
    <dbReference type="NCBI Taxonomy" id="1231657"/>
    <lineage>
        <taxon>Eukaryota</taxon>
        <taxon>Fungi</taxon>
        <taxon>Dikarya</taxon>
        <taxon>Ascomycota</taxon>
        <taxon>Pezizomycotina</taxon>
        <taxon>Dothideomycetes</taxon>
        <taxon>Pleosporomycetidae</taxon>
        <taxon>Pleosporales</taxon>
        <taxon>Lindgomycetaceae</taxon>
        <taxon>Clohesyomyces</taxon>
    </lineage>
</organism>
<accession>A0A1Y2A3P3</accession>
<name>A0A1Y2A3P3_9PLEO</name>
<sequence length="469" mass="53637">MHETPIPTTLDALPNEILIQIASHLDLGAPSIAKFPHEPSPQLTSSDKTPLKTLSRVSWKWRKIVLSSLFYYSRIILDKEPQWVPIDARLIENMQGHLTSLSDHETQIYQKMRGKFKSSSMWAFDESFDDLLINLCPVHEEDAFLKSVPATLWLPRLPKWFTHFTRFVADYNLKHHIRSIVLVADKEYELSDIPSADVPLGRAVSEIWSQIFSHLEPLRVVVAAPPTTLAGLLGTQVLSSDVWAFDMKMHYIELVQPRSSRADHTRESNCRPWDSALVHRRPWTHLGYNEGSSITAYSTYEYHLKQSPKMLYLILLRLAKEAQDCCNIHSFSFYAVFPFSTNLTTVIRALHKVKTLRKVQFQLAPGDENILLDARDKMGRAQPRDLWMEWNESYKAIASFLGSYTFPNGAEFVSSDCSNLSLADEVDRLMSMLRERGTGWRKTELGKWTRDLSLDGAGERSDTGPAVQM</sequence>
<feature type="domain" description="F-box" evidence="1">
    <location>
        <begin position="11"/>
        <end position="72"/>
    </location>
</feature>
<dbReference type="InterPro" id="IPR001810">
    <property type="entry name" value="F-box_dom"/>
</dbReference>
<dbReference type="Proteomes" id="UP000193144">
    <property type="component" value="Unassembled WGS sequence"/>
</dbReference>